<dbReference type="Proteomes" id="UP001472677">
    <property type="component" value="Unassembled WGS sequence"/>
</dbReference>
<name>A0ABR2CDU0_9ROSI</name>
<sequence length="283" mass="32408">MASEGVLLYCSDEHISSHIDNRQIDEQRIRRREQKIKEPKNHIQYYLQAASVRGACESRQASPGKLVLGGSGVLHQPIPRPPPARQHIHSAYRGRFDENWTVKQANLISVWEERHTQCAEDLSPLQANDYEFDTKYYSWYLENGKPFLVSVEAGNKWREDPRCSKHRQLISEFGQSFEEPTDDPYDEPNFDRSRGWPSSWDSVEEQPSFGNVWNSVEEQPSFGNVWNLVKEQPPMYGGGSSSQPAYTDDGGYIPHMDYMSITGSSFHPEQMHGTPPSMQVDGQ</sequence>
<organism evidence="2 3">
    <name type="scientific">Hibiscus sabdariffa</name>
    <name type="common">roselle</name>
    <dbReference type="NCBI Taxonomy" id="183260"/>
    <lineage>
        <taxon>Eukaryota</taxon>
        <taxon>Viridiplantae</taxon>
        <taxon>Streptophyta</taxon>
        <taxon>Embryophyta</taxon>
        <taxon>Tracheophyta</taxon>
        <taxon>Spermatophyta</taxon>
        <taxon>Magnoliopsida</taxon>
        <taxon>eudicotyledons</taxon>
        <taxon>Gunneridae</taxon>
        <taxon>Pentapetalae</taxon>
        <taxon>rosids</taxon>
        <taxon>malvids</taxon>
        <taxon>Malvales</taxon>
        <taxon>Malvaceae</taxon>
        <taxon>Malvoideae</taxon>
        <taxon>Hibiscus</taxon>
    </lineage>
</organism>
<protein>
    <submittedName>
        <fullName evidence="2">Uncharacterized protein</fullName>
    </submittedName>
</protein>
<accession>A0ABR2CDU0</accession>
<keyword evidence="3" id="KW-1185">Reference proteome</keyword>
<feature type="compositionally biased region" description="Acidic residues" evidence="1">
    <location>
        <begin position="179"/>
        <end position="188"/>
    </location>
</feature>
<proteinExistence type="predicted"/>
<evidence type="ECO:0000313" key="3">
    <source>
        <dbReference type="Proteomes" id="UP001472677"/>
    </source>
</evidence>
<feature type="region of interest" description="Disordered" evidence="1">
    <location>
        <begin position="176"/>
        <end position="197"/>
    </location>
</feature>
<evidence type="ECO:0000313" key="2">
    <source>
        <dbReference type="EMBL" id="KAK8517390.1"/>
    </source>
</evidence>
<gene>
    <name evidence="2" type="ORF">V6N12_016242</name>
</gene>
<dbReference type="EMBL" id="JBBPBM010000055">
    <property type="protein sequence ID" value="KAK8517390.1"/>
    <property type="molecule type" value="Genomic_DNA"/>
</dbReference>
<comment type="caution">
    <text evidence="2">The sequence shown here is derived from an EMBL/GenBank/DDBJ whole genome shotgun (WGS) entry which is preliminary data.</text>
</comment>
<evidence type="ECO:0000256" key="1">
    <source>
        <dbReference type="SAM" id="MobiDB-lite"/>
    </source>
</evidence>
<reference evidence="2 3" key="1">
    <citation type="journal article" date="2024" name="G3 (Bethesda)">
        <title>Genome assembly of Hibiscus sabdariffa L. provides insights into metabolisms of medicinal natural products.</title>
        <authorList>
            <person name="Kim T."/>
        </authorList>
    </citation>
    <scope>NUCLEOTIDE SEQUENCE [LARGE SCALE GENOMIC DNA]</scope>
    <source>
        <strain evidence="2">TK-2024</strain>
        <tissue evidence="2">Old leaves</tissue>
    </source>
</reference>